<organism evidence="4 5">
    <name type="scientific">Solemya velesiana gill symbiont</name>
    <dbReference type="NCBI Taxonomy" id="1918948"/>
    <lineage>
        <taxon>Bacteria</taxon>
        <taxon>Pseudomonadati</taxon>
        <taxon>Pseudomonadota</taxon>
        <taxon>Gammaproteobacteria</taxon>
        <taxon>sulfur-oxidizing symbionts</taxon>
    </lineage>
</organism>
<gene>
    <name evidence="4" type="ORF">BOW51_05415</name>
</gene>
<dbReference type="Proteomes" id="UP000190896">
    <property type="component" value="Unassembled WGS sequence"/>
</dbReference>
<comment type="caution">
    <text evidence="4">The sequence shown here is derived from an EMBL/GenBank/DDBJ whole genome shotgun (WGS) entry which is preliminary data.</text>
</comment>
<feature type="region of interest" description="Disordered" evidence="2">
    <location>
        <begin position="118"/>
        <end position="140"/>
    </location>
</feature>
<proteinExistence type="predicted"/>
<reference evidence="4 5" key="1">
    <citation type="submission" date="2016-11" db="EMBL/GenBank/DDBJ databases">
        <title>Mixed transmission modes and dynamic genome evolution in an obligate animal-bacterial symbiosis.</title>
        <authorList>
            <person name="Russell S.L."/>
            <person name="Corbett-Detig R.B."/>
            <person name="Cavanaugh C.M."/>
        </authorList>
    </citation>
    <scope>NUCLEOTIDE SEQUENCE [LARGE SCALE GENOMIC DNA]</scope>
    <source>
        <strain evidence="4">Se-Cadez</strain>
    </source>
</reference>
<evidence type="ECO:0000256" key="3">
    <source>
        <dbReference type="SAM" id="SignalP"/>
    </source>
</evidence>
<dbReference type="AlphaFoldDB" id="A0A1T2KVF6"/>
<feature type="coiled-coil region" evidence="1">
    <location>
        <begin position="33"/>
        <end position="60"/>
    </location>
</feature>
<keyword evidence="3" id="KW-0732">Signal</keyword>
<accession>A0A1T2KVF6</accession>
<name>A0A1T2KVF6_9GAMM</name>
<evidence type="ECO:0000256" key="1">
    <source>
        <dbReference type="SAM" id="Coils"/>
    </source>
</evidence>
<sequence>MHNNKMSKRTIRIPNFFPILTLAAALAVPAISAAEDNQELQTLVDDLKTLTDKARQQRAADRWLLNAMENLVAKYDWPWRDVLASDDFSDGDFRQDPAWQLIAGEFWVDGRLGLHSQSLSEPAQRDEQPQEETREEKQDLGRTLLGALLKEAIKERRQEREQAPAQELEPQQGGPAEIHLPMQIPRVFAAQVDLSVHNRPSEDGQIEFGLYQNQDGSSGYRLTIFTGQRPMLELLSIRSGRSMITDTVEIADLSDGQSHQLEWRRSPDGQIEILLDGEQLSRTRDNSFRYPFKRFAIANQAWDFAVQSVTLYGGQ</sequence>
<evidence type="ECO:0000256" key="2">
    <source>
        <dbReference type="SAM" id="MobiDB-lite"/>
    </source>
</evidence>
<evidence type="ECO:0000313" key="4">
    <source>
        <dbReference type="EMBL" id="OOZ36825.1"/>
    </source>
</evidence>
<evidence type="ECO:0000313" key="5">
    <source>
        <dbReference type="Proteomes" id="UP000190896"/>
    </source>
</evidence>
<feature type="region of interest" description="Disordered" evidence="2">
    <location>
        <begin position="155"/>
        <end position="176"/>
    </location>
</feature>
<feature type="compositionally biased region" description="Low complexity" evidence="2">
    <location>
        <begin position="163"/>
        <end position="172"/>
    </location>
</feature>
<protein>
    <submittedName>
        <fullName evidence="4">Uncharacterized protein</fullName>
    </submittedName>
</protein>
<keyword evidence="5" id="KW-1185">Reference proteome</keyword>
<feature type="chain" id="PRO_5013182254" evidence="3">
    <location>
        <begin position="34"/>
        <end position="315"/>
    </location>
</feature>
<keyword evidence="1" id="KW-0175">Coiled coil</keyword>
<feature type="signal peptide" evidence="3">
    <location>
        <begin position="1"/>
        <end position="33"/>
    </location>
</feature>
<feature type="compositionally biased region" description="Basic and acidic residues" evidence="2">
    <location>
        <begin position="123"/>
        <end position="140"/>
    </location>
</feature>
<dbReference type="EMBL" id="MPRJ01000025">
    <property type="protein sequence ID" value="OOZ36825.1"/>
    <property type="molecule type" value="Genomic_DNA"/>
</dbReference>